<dbReference type="EMBL" id="CP132315">
    <property type="protein sequence ID" value="WLS06413.1"/>
    <property type="molecule type" value="Genomic_DNA"/>
</dbReference>
<evidence type="ECO:0000259" key="2">
    <source>
        <dbReference type="PROSITE" id="PS51208"/>
    </source>
</evidence>
<proteinExistence type="predicted"/>
<accession>A0ABY9KD28</accession>
<keyword evidence="1" id="KW-0732">Signal</keyword>
<evidence type="ECO:0000313" key="3">
    <source>
        <dbReference type="EMBL" id="WLS06413.1"/>
    </source>
</evidence>
<dbReference type="SUPFAM" id="SSF103515">
    <property type="entry name" value="Autotransporter"/>
    <property type="match status" value="1"/>
</dbReference>
<keyword evidence="3" id="KW-0614">Plasmid</keyword>
<evidence type="ECO:0000256" key="1">
    <source>
        <dbReference type="ARBA" id="ARBA00022729"/>
    </source>
</evidence>
<reference evidence="3 4" key="1">
    <citation type="submission" date="2023-08" db="EMBL/GenBank/DDBJ databases">
        <title>Pathogen: clinical or host-associated sample.</title>
        <authorList>
            <person name="Hergert J."/>
            <person name="Casey R."/>
            <person name="Wagner J."/>
            <person name="Young E.L."/>
            <person name="Oakeson K.F."/>
        </authorList>
    </citation>
    <scope>NUCLEOTIDE SEQUENCE [LARGE SCALE GENOMIC DNA]</scope>
    <source>
        <strain evidence="3 4">UPHL-collab-2</strain>
        <plasmid evidence="3 4">unnamed1</plasmid>
    </source>
</reference>
<dbReference type="NCBIfam" id="TIGR02601">
    <property type="entry name" value="autotrns_rpt"/>
    <property type="match status" value="1"/>
</dbReference>
<dbReference type="PROSITE" id="PS51208">
    <property type="entry name" value="AUTOTRANSPORTER"/>
    <property type="match status" value="1"/>
</dbReference>
<dbReference type="Pfam" id="PF03797">
    <property type="entry name" value="Autotransporter"/>
    <property type="match status" value="1"/>
</dbReference>
<sequence length="578" mass="59291">MVALTNTNGYSGQTNVEAGTLRVDGSIAASSQTKVLSGATLTGSGTIGKTTVLNGGIFAPGNHGASVPGAHRKVASIGTMSVAGDLNLAAGSNFDVKVDDQGDSDKASVSGAVTIDTAAKVRVAALNGTDDGSSYAPETTYTILTSTGGITGELDSSVVENFAFLDASLLQGASDIKLKLSRNDIKATDVAVTGNQKGVASALSRFDTSDPVYQRMMGMSAEEARAVYDSVSGEVHASGQQSVDYTFNLFTSSLVGGMSGGGSAGRQTLALGYAEEPQGRTHPGLAAVTPALQATGVFETAWITPLAGFGTIKNNGNAAKLDWAAGGLALGFDRPIEPEGSVTDFGIGFGYLVSRGDVDARSSEYDTKGGFVGANAGWSDGAVDVSGRLAYGLTDVSTSRVIRVGSITRTATADHWTHTFGGRVEVGYGLALTNETKLKPVGTLDFEWSGHNGATETGAVSLNASVASESRFQADAGIGLEVEHATKLASGANVIWKARALYERPLADTTPTQSLALQGNTGTQFVVDGASTARDRLVLGAGFDFKPAENKRISLNYAGKLSKSQSMHVFGASLGLDF</sequence>
<dbReference type="Gene3D" id="2.40.128.130">
    <property type="entry name" value="Autotransporter beta-domain"/>
    <property type="match status" value="1"/>
</dbReference>
<organism evidence="3 4">
    <name type="scientific">Shinella oryzae</name>
    <dbReference type="NCBI Taxonomy" id="2871820"/>
    <lineage>
        <taxon>Bacteria</taxon>
        <taxon>Pseudomonadati</taxon>
        <taxon>Pseudomonadota</taxon>
        <taxon>Alphaproteobacteria</taxon>
        <taxon>Hyphomicrobiales</taxon>
        <taxon>Rhizobiaceae</taxon>
        <taxon>Shinella</taxon>
    </lineage>
</organism>
<dbReference type="InterPro" id="IPR005546">
    <property type="entry name" value="Autotransporte_beta"/>
</dbReference>
<dbReference type="InterPro" id="IPR011050">
    <property type="entry name" value="Pectin_lyase_fold/virulence"/>
</dbReference>
<geneLocation type="plasmid" evidence="3 4">
    <name>unnamed1</name>
</geneLocation>
<dbReference type="InterPro" id="IPR013425">
    <property type="entry name" value="Autotrns_rpt"/>
</dbReference>
<dbReference type="Proteomes" id="UP001225788">
    <property type="component" value="Plasmid unnamed1"/>
</dbReference>
<dbReference type="SMART" id="SM00869">
    <property type="entry name" value="Autotransporter"/>
    <property type="match status" value="1"/>
</dbReference>
<keyword evidence="4" id="KW-1185">Reference proteome</keyword>
<dbReference type="InterPro" id="IPR036709">
    <property type="entry name" value="Autotransporte_beta_dom_sf"/>
</dbReference>
<protein>
    <submittedName>
        <fullName evidence="3">Autotransporter domain-containing protein</fullName>
    </submittedName>
</protein>
<name>A0ABY9KD28_9HYPH</name>
<feature type="domain" description="Autotransporter" evidence="2">
    <location>
        <begin position="294"/>
        <end position="578"/>
    </location>
</feature>
<dbReference type="SUPFAM" id="SSF51126">
    <property type="entry name" value="Pectin lyase-like"/>
    <property type="match status" value="1"/>
</dbReference>
<evidence type="ECO:0000313" key="4">
    <source>
        <dbReference type="Proteomes" id="UP001225788"/>
    </source>
</evidence>
<gene>
    <name evidence="3" type="ORF">Q9315_21630</name>
</gene>